<accession>A0ACC3MCH6</accession>
<dbReference type="Proteomes" id="UP001281147">
    <property type="component" value="Unassembled WGS sequence"/>
</dbReference>
<keyword evidence="2" id="KW-1185">Reference proteome</keyword>
<dbReference type="EMBL" id="JAUTXU010000366">
    <property type="protein sequence ID" value="KAK3683132.1"/>
    <property type="molecule type" value="Genomic_DNA"/>
</dbReference>
<proteinExistence type="predicted"/>
<protein>
    <submittedName>
        <fullName evidence="1">Uncharacterized protein</fullName>
    </submittedName>
</protein>
<comment type="caution">
    <text evidence="1">The sequence shown here is derived from an EMBL/GenBank/DDBJ whole genome shotgun (WGS) entry which is preliminary data.</text>
</comment>
<gene>
    <name evidence="1" type="ORF">LTR37_020519</name>
</gene>
<evidence type="ECO:0000313" key="2">
    <source>
        <dbReference type="Proteomes" id="UP001281147"/>
    </source>
</evidence>
<sequence length="65" mass="7581">MVLKEGSQEEAVRTRYYGATCNERSGDVQQQPIYLSPSLLEVYEEQLYRNEYNGIAYDERSANVR</sequence>
<evidence type="ECO:0000313" key="1">
    <source>
        <dbReference type="EMBL" id="KAK3683132.1"/>
    </source>
</evidence>
<organism evidence="1 2">
    <name type="scientific">Vermiconidia calcicola</name>
    <dbReference type="NCBI Taxonomy" id="1690605"/>
    <lineage>
        <taxon>Eukaryota</taxon>
        <taxon>Fungi</taxon>
        <taxon>Dikarya</taxon>
        <taxon>Ascomycota</taxon>
        <taxon>Pezizomycotina</taxon>
        <taxon>Dothideomycetes</taxon>
        <taxon>Dothideomycetidae</taxon>
        <taxon>Mycosphaerellales</taxon>
        <taxon>Extremaceae</taxon>
        <taxon>Vermiconidia</taxon>
    </lineage>
</organism>
<reference evidence="1" key="1">
    <citation type="submission" date="2023-07" db="EMBL/GenBank/DDBJ databases">
        <title>Black Yeasts Isolated from many extreme environments.</title>
        <authorList>
            <person name="Coleine C."/>
            <person name="Stajich J.E."/>
            <person name="Selbmann L."/>
        </authorList>
    </citation>
    <scope>NUCLEOTIDE SEQUENCE</scope>
    <source>
        <strain evidence="1">CCFEE 5714</strain>
    </source>
</reference>
<name>A0ACC3MCH6_9PEZI</name>